<name>Q22KT8_TRYB2</name>
<keyword evidence="6" id="KW-0325">Glycoprotein</keyword>
<dbReference type="SUPFAM" id="SSF118251">
    <property type="entry name" value="Variant surface glycoprotein MITAT 1.2, VSG 221, C-terminal domain"/>
    <property type="match status" value="1"/>
</dbReference>
<gene>
    <name evidence="9" type="ORF">Tb11.57.0084</name>
</gene>
<evidence type="ECO:0000256" key="3">
    <source>
        <dbReference type="ARBA" id="ARBA00022475"/>
    </source>
</evidence>
<dbReference type="GO" id="GO:0098552">
    <property type="term" value="C:side of membrane"/>
    <property type="evidence" value="ECO:0007669"/>
    <property type="project" value="UniProtKB-KW"/>
</dbReference>
<protein>
    <submittedName>
        <fullName evidence="9">Variant surface glycoprotein (VSG), putative</fullName>
    </submittedName>
</protein>
<evidence type="ECO:0000256" key="4">
    <source>
        <dbReference type="ARBA" id="ARBA00022622"/>
    </source>
</evidence>
<keyword evidence="5" id="KW-0472">Membrane</keyword>
<keyword evidence="10" id="KW-1185">Reference proteome</keyword>
<proteinExistence type="predicted"/>
<dbReference type="VEuPathDB" id="TriTrypDB:Tb927.11.19520"/>
<organism evidence="9 10">
    <name type="scientific">Trypanosoma brucei brucei (strain 927/4 GUTat10.1)</name>
    <dbReference type="NCBI Taxonomy" id="185431"/>
    <lineage>
        <taxon>Eukaryota</taxon>
        <taxon>Discoba</taxon>
        <taxon>Euglenozoa</taxon>
        <taxon>Kinetoplastea</taxon>
        <taxon>Metakinetoplastina</taxon>
        <taxon>Trypanosomatida</taxon>
        <taxon>Trypanosomatidae</taxon>
        <taxon>Trypanosoma</taxon>
    </lineage>
</organism>
<evidence type="ECO:0000256" key="5">
    <source>
        <dbReference type="ARBA" id="ARBA00023136"/>
    </source>
</evidence>
<dbReference type="AlphaFoldDB" id="Q22KT8"/>
<dbReference type="KEGG" id="tbr:Tb11.57.0084"/>
<evidence type="ECO:0000313" key="10">
    <source>
        <dbReference type="Proteomes" id="UP000008524"/>
    </source>
</evidence>
<evidence type="ECO:0000313" key="9">
    <source>
        <dbReference type="EMBL" id="EAN78992.1"/>
    </source>
</evidence>
<feature type="compositionally biased region" description="Basic and acidic residues" evidence="8">
    <location>
        <begin position="268"/>
        <end position="277"/>
    </location>
</feature>
<feature type="region of interest" description="Disordered" evidence="8">
    <location>
        <begin position="463"/>
        <end position="482"/>
    </location>
</feature>
<comment type="function">
    <text evidence="1">VSG forms a coat on the surface of the parasite. The trypanosome evades the immune response of the host by expressing a series of antigenically distinct VSGs from an estimated 1000 VSG genes.</text>
</comment>
<dbReference type="GeneID" id="3663944"/>
<evidence type="ECO:0000256" key="1">
    <source>
        <dbReference type="ARBA" id="ARBA00002523"/>
    </source>
</evidence>
<dbReference type="GO" id="GO:0005886">
    <property type="term" value="C:plasma membrane"/>
    <property type="evidence" value="ECO:0007669"/>
    <property type="project" value="UniProtKB-SubCell"/>
</dbReference>
<reference evidence="9 10" key="2">
    <citation type="journal article" date="2005" name="Science">
        <title>The genome of the African trypanosome Trypanosoma brucei.</title>
        <authorList>
            <person name="Berriman M."/>
            <person name="Ghedin E."/>
            <person name="Hertz-Fowler C."/>
            <person name="Blandin G."/>
            <person name="Renauld H."/>
            <person name="Bartholomeu D.C."/>
            <person name="Lennard N.J."/>
            <person name="Caler E."/>
            <person name="Hamlin N.E."/>
            <person name="Haas B."/>
            <person name="Bohme U."/>
            <person name="Hannick L."/>
            <person name="Aslett M.A."/>
            <person name="Shallom J."/>
            <person name="Marcello L."/>
            <person name="Hou L."/>
            <person name="Wickstead B."/>
            <person name="Alsmark U.C."/>
            <person name="Arrowsmith C."/>
            <person name="Atkin R.J."/>
            <person name="Barron A.J."/>
            <person name="Bringaud F."/>
            <person name="Brooks K."/>
            <person name="Carrington M."/>
            <person name="Cherevach I."/>
            <person name="Chillingworth T.J."/>
            <person name="Churcher C."/>
            <person name="Clark L.N."/>
            <person name="Corton C.H."/>
            <person name="Cronin A."/>
            <person name="Davies R.M."/>
            <person name="Doggett J."/>
            <person name="Djikeng A."/>
            <person name="Feldblyum T."/>
            <person name="Field M.C."/>
            <person name="Fraser A."/>
            <person name="Goodhead I."/>
            <person name="Hance Z."/>
            <person name="Harper D."/>
            <person name="Harris B.R."/>
            <person name="Hauser H."/>
            <person name="Hostetler J."/>
            <person name="Ivens A."/>
            <person name="Jagels K."/>
            <person name="Johnson D."/>
            <person name="Johnson J."/>
            <person name="Jones K."/>
            <person name="Kerhornou A.X."/>
            <person name="Koo H."/>
            <person name="Larke N."/>
            <person name="Landfear S."/>
            <person name="Larkin C."/>
            <person name="Leech V."/>
            <person name="Line A."/>
            <person name="Lord A."/>
            <person name="Macleod A."/>
            <person name="Mooney P.J."/>
            <person name="Moule S."/>
            <person name="Martin D.M."/>
            <person name="Morgan G.W."/>
            <person name="Mungall K."/>
            <person name="Norbertczak H."/>
            <person name="Ormond D."/>
            <person name="Pai G."/>
            <person name="Peacock C.S."/>
            <person name="Peterson J."/>
            <person name="Quail M.A."/>
            <person name="Rabbinowitsch E."/>
            <person name="Rajandream M.A."/>
            <person name="Reitter C."/>
            <person name="Salzberg S.L."/>
            <person name="Sanders M."/>
            <person name="Schobel S."/>
            <person name="Sharp S."/>
            <person name="Simmonds M."/>
            <person name="Simpson A.J."/>
            <person name="Tallon L."/>
            <person name="Turner C.M."/>
            <person name="Tait A."/>
            <person name="Tivey A.R."/>
            <person name="Van Aken S."/>
            <person name="Walker D."/>
            <person name="Wanless D."/>
            <person name="Wang S."/>
            <person name="White B."/>
            <person name="White O."/>
            <person name="Whitehead S."/>
            <person name="Woodward J."/>
            <person name="Wortman J."/>
            <person name="Adams M.D."/>
            <person name="Embley T.M."/>
            <person name="Gull K."/>
            <person name="Ullu E."/>
            <person name="Barry J.D."/>
            <person name="Fairlamb A.H."/>
            <person name="Opperdoes F."/>
            <person name="Barrell B.G."/>
            <person name="Donelson J.E."/>
            <person name="Hall N."/>
            <person name="Fraser C.M."/>
            <person name="Melville S.E."/>
            <person name="El-Sayed N.M."/>
        </authorList>
    </citation>
    <scope>NUCLEOTIDE SEQUENCE [LARGE SCALE GENOMIC DNA]</scope>
    <source>
        <strain evidence="9 10">927/4 GUTat10.1</strain>
    </source>
</reference>
<keyword evidence="4" id="KW-0336">GPI-anchor</keyword>
<reference evidence="9 10" key="1">
    <citation type="journal article" date="2005" name="Science">
        <title>Comparative genomics of trypanosomatid parasitic protozoa.</title>
        <authorList>
            <person name="El-Sayed N.M."/>
            <person name="Myler P.J."/>
            <person name="Blandin G."/>
            <person name="Berriman M."/>
            <person name="Crabtree J."/>
            <person name="Aggarwal G."/>
            <person name="Caler E."/>
            <person name="Renauld H."/>
            <person name="Worthey E.A."/>
            <person name="Hertz-Fowler C."/>
            <person name="Ghedin E."/>
            <person name="Peacock C."/>
            <person name="Bartholomeu D.C."/>
            <person name="Haas B.J."/>
            <person name="Tran A.N."/>
            <person name="Wortman J.R."/>
            <person name="Alsmark U.C."/>
            <person name="Angiuoli S."/>
            <person name="Anupama A."/>
            <person name="Badger J."/>
            <person name="Bringaud F."/>
            <person name="Cadag E."/>
            <person name="Carlton J.M."/>
            <person name="Cerqueira G.C."/>
            <person name="Creasy T."/>
            <person name="Delcher A.L."/>
            <person name="Djikeng A."/>
            <person name="Embley T.M."/>
            <person name="Hauser C."/>
            <person name="Ivens A.C."/>
            <person name="Kummerfeld S.K."/>
            <person name="Pereira-Leal J.B."/>
            <person name="Nilsson D."/>
            <person name="Peterson J."/>
            <person name="Salzberg S.L."/>
            <person name="Shallom J."/>
            <person name="Silva J.C."/>
            <person name="Sundaram J."/>
            <person name="Westenberger S."/>
            <person name="White O."/>
            <person name="Melville S.E."/>
            <person name="Donelson J.E."/>
            <person name="Andersson B."/>
            <person name="Stuart K.D."/>
            <person name="Hall N."/>
        </authorList>
    </citation>
    <scope>NUCLEOTIDE SEQUENCE [LARGE SCALE GENOMIC DNA]</scope>
    <source>
        <strain evidence="9 10">927/4 GUTat10.1</strain>
    </source>
</reference>
<dbReference type="Gene3D" id="4.10.110.20">
    <property type="entry name" value="Variant surface glycoprotein MITAT 1.2, VSG 221, C-terminal domain"/>
    <property type="match status" value="1"/>
</dbReference>
<keyword evidence="7" id="KW-0449">Lipoprotein</keyword>
<dbReference type="FunFam" id="4.10.110.20:FF:000002">
    <property type="entry name" value="Variant surface glycoprotein (VSG), putative"/>
    <property type="match status" value="1"/>
</dbReference>
<dbReference type="InParanoid" id="Q22KT8"/>
<feature type="region of interest" description="Disordered" evidence="8">
    <location>
        <begin position="263"/>
        <end position="284"/>
    </location>
</feature>
<dbReference type="EMBL" id="CH464492">
    <property type="protein sequence ID" value="EAN78992.1"/>
    <property type="molecule type" value="Genomic_DNA"/>
</dbReference>
<accession>Q22KT8</accession>
<keyword evidence="3" id="KW-1003">Cell membrane</keyword>
<dbReference type="RefSeq" id="XP_828104.1">
    <property type="nucleotide sequence ID" value="XM_823011.1"/>
</dbReference>
<sequence>MTESSQQRRSTFNRYIAAAVAILLPILPQQAIQQLPPAVLADVNTVCREATYFTVASNQYVQKLQQLSSDLTSSQIQTKVWQLAAAKAAAVDKKAFYTSLIAYDNKRRREAAITATAAIQAVTRALAAVARQAGYLNGREHAADLLAGAALAGDPTHSGTRCTHAITQTPTTFSTCTDGSLEAAGFTNTDLDIFRTTHVKISKHSDLKTLTSTSNVIATTTGTTFTGASAGKCQDSSESGITDVQLSLKLTKEASLSTAASKLKNHGTARDSCRQKPEQQQVEANEDKLERLICEAQQAVAKAKLDITGLDVAALQADEVMLEATNNLAMGNERVGDPTKREGKEAVAKKIAALAGDPTNFYATFVSELNKQKVTFKKAGKTTEKSLEDIAKSDDFGIAVSYFEGQSMLAIADAATKTCKPQLTETEATCAARGAGDDCKSPCKLVEEEGGKKKCTLDAKAAKKQAQNQETEDKDDKTTSTTGSNSFLITKAPLLLAYLIL</sequence>
<dbReference type="Proteomes" id="UP000008524">
    <property type="component" value="Chromosome 11"/>
</dbReference>
<evidence type="ECO:0000256" key="8">
    <source>
        <dbReference type="SAM" id="MobiDB-lite"/>
    </source>
</evidence>
<evidence type="ECO:0000256" key="2">
    <source>
        <dbReference type="ARBA" id="ARBA00004609"/>
    </source>
</evidence>
<evidence type="ECO:0000256" key="6">
    <source>
        <dbReference type="ARBA" id="ARBA00023180"/>
    </source>
</evidence>
<comment type="subcellular location">
    <subcellularLocation>
        <location evidence="2">Cell membrane</location>
        <topology evidence="2">Lipid-anchor</topology>
        <topology evidence="2">GPI-anchor</topology>
    </subcellularLocation>
</comment>
<dbReference type="SUPFAM" id="SSF58087">
    <property type="entry name" value="Variant surface glycoprotein (N-terminal domain)"/>
    <property type="match status" value="1"/>
</dbReference>
<dbReference type="InterPro" id="IPR027446">
    <property type="entry name" value="VSG_C_dom_sf"/>
</dbReference>
<evidence type="ECO:0000256" key="7">
    <source>
        <dbReference type="ARBA" id="ARBA00023288"/>
    </source>
</evidence>
<dbReference type="GO" id="GO:0020033">
    <property type="term" value="P:antigenic variation"/>
    <property type="evidence" value="ECO:0000304"/>
    <property type="project" value="GeneDB"/>
</dbReference>